<protein>
    <submittedName>
        <fullName evidence="2">Uncharacterized protein</fullName>
    </submittedName>
</protein>
<dbReference type="AlphaFoldDB" id="A0A3M9K9V4"/>
<accession>A0A3M9K9V4</accession>
<proteinExistence type="predicted"/>
<evidence type="ECO:0000313" key="2">
    <source>
        <dbReference type="EMBL" id="AXH93482.1"/>
    </source>
</evidence>
<reference evidence="2 3" key="2">
    <citation type="submission" date="2018-08" db="EMBL/GenBank/DDBJ databases">
        <title>Streptomyces kandeliansis sp. nov., an endophytic bacterium isolated from mangrove plant.</title>
        <authorList>
            <person name="Wang R."/>
        </authorList>
    </citation>
    <scope>NUCLEOTIDE SEQUENCE [LARGE SCALE GENOMIC DNA]</scope>
    <source>
        <strain evidence="3">H14(2018)</strain>
    </source>
</reference>
<organism evidence="2 3">
    <name type="scientific">Micromonospora aurantiaca</name>
    <name type="common">nom. illeg.</name>
    <dbReference type="NCBI Taxonomy" id="47850"/>
    <lineage>
        <taxon>Bacteria</taxon>
        <taxon>Bacillati</taxon>
        <taxon>Actinomycetota</taxon>
        <taxon>Actinomycetes</taxon>
        <taxon>Micromonosporales</taxon>
        <taxon>Micromonosporaceae</taxon>
        <taxon>Micromonospora</taxon>
    </lineage>
</organism>
<gene>
    <name evidence="2" type="ORF">DVH21_28060</name>
</gene>
<dbReference type="RefSeq" id="WP_030502020.1">
    <property type="nucleotide sequence ID" value="NZ_JACSZY010000515.1"/>
</dbReference>
<feature type="compositionally biased region" description="Polar residues" evidence="1">
    <location>
        <begin position="55"/>
        <end position="82"/>
    </location>
</feature>
<reference evidence="2 3" key="1">
    <citation type="submission" date="2018-07" db="EMBL/GenBank/DDBJ databases">
        <authorList>
            <person name="Ye Y."/>
        </authorList>
    </citation>
    <scope>NUCLEOTIDE SEQUENCE [LARGE SCALE GENOMIC DNA]</scope>
    <source>
        <strain evidence="3">H14(2018)</strain>
    </source>
</reference>
<dbReference type="Proteomes" id="UP000253958">
    <property type="component" value="Chromosome"/>
</dbReference>
<name>A0A3M9K9V4_9ACTN</name>
<evidence type="ECO:0000313" key="3">
    <source>
        <dbReference type="Proteomes" id="UP000253958"/>
    </source>
</evidence>
<feature type="region of interest" description="Disordered" evidence="1">
    <location>
        <begin position="54"/>
        <end position="82"/>
    </location>
</feature>
<sequence length="82" mass="8458">MLIATQAGLAAALSWVIARDFLHNPMPVFAPSATAGTIAPAIGQRARRTAETLLGSGSVSSSATPRFMSSATVRGRSDWSSP</sequence>
<evidence type="ECO:0000256" key="1">
    <source>
        <dbReference type="SAM" id="MobiDB-lite"/>
    </source>
</evidence>
<dbReference type="EMBL" id="CP031263">
    <property type="protein sequence ID" value="AXH93482.1"/>
    <property type="molecule type" value="Genomic_DNA"/>
</dbReference>